<evidence type="ECO:0000259" key="2">
    <source>
        <dbReference type="Pfam" id="PF13581"/>
    </source>
</evidence>
<accession>A0ABP4WSS9</accession>
<dbReference type="Gene3D" id="3.30.750.24">
    <property type="entry name" value="STAS domain"/>
    <property type="match status" value="1"/>
</dbReference>
<keyword evidence="1" id="KW-0418">Kinase</keyword>
<keyword evidence="1" id="KW-0808">Transferase</keyword>
<organism evidence="3 4">
    <name type="scientific">Luedemannella helvata</name>
    <dbReference type="NCBI Taxonomy" id="349315"/>
    <lineage>
        <taxon>Bacteria</taxon>
        <taxon>Bacillati</taxon>
        <taxon>Actinomycetota</taxon>
        <taxon>Actinomycetes</taxon>
        <taxon>Micromonosporales</taxon>
        <taxon>Micromonosporaceae</taxon>
        <taxon>Luedemannella</taxon>
    </lineage>
</organism>
<dbReference type="Proteomes" id="UP001500655">
    <property type="component" value="Unassembled WGS sequence"/>
</dbReference>
<feature type="domain" description="Histidine kinase/HSP90-like ATPase" evidence="2">
    <location>
        <begin position="145"/>
        <end position="252"/>
    </location>
</feature>
<dbReference type="InterPro" id="IPR036513">
    <property type="entry name" value="STAS_dom_sf"/>
</dbReference>
<name>A0ABP4WSS9_9ACTN</name>
<dbReference type="CDD" id="cd16936">
    <property type="entry name" value="HATPase_RsbW-like"/>
    <property type="match status" value="1"/>
</dbReference>
<dbReference type="EMBL" id="BAAALS010000015">
    <property type="protein sequence ID" value="GAA1759188.1"/>
    <property type="molecule type" value="Genomic_DNA"/>
</dbReference>
<dbReference type="InterPro" id="IPR036890">
    <property type="entry name" value="HATPase_C_sf"/>
</dbReference>
<dbReference type="Pfam" id="PF13581">
    <property type="entry name" value="HATPase_c_2"/>
    <property type="match status" value="1"/>
</dbReference>
<keyword evidence="1" id="KW-0723">Serine/threonine-protein kinase</keyword>
<gene>
    <name evidence="3" type="ORF">GCM10009681_33030</name>
</gene>
<dbReference type="SUPFAM" id="SSF55874">
    <property type="entry name" value="ATPase domain of HSP90 chaperone/DNA topoisomerase II/histidine kinase"/>
    <property type="match status" value="1"/>
</dbReference>
<proteinExistence type="predicted"/>
<protein>
    <recommendedName>
        <fullName evidence="2">Histidine kinase/HSP90-like ATPase domain-containing protein</fullName>
    </recommendedName>
</protein>
<dbReference type="InterPro" id="IPR003594">
    <property type="entry name" value="HATPase_dom"/>
</dbReference>
<comment type="caution">
    <text evidence="3">The sequence shown here is derived from an EMBL/GenBank/DDBJ whole genome shotgun (WGS) entry which is preliminary data.</text>
</comment>
<evidence type="ECO:0000313" key="3">
    <source>
        <dbReference type="EMBL" id="GAA1759188.1"/>
    </source>
</evidence>
<dbReference type="InterPro" id="IPR050267">
    <property type="entry name" value="Anti-sigma-factor_SerPK"/>
</dbReference>
<evidence type="ECO:0000256" key="1">
    <source>
        <dbReference type="ARBA" id="ARBA00022527"/>
    </source>
</evidence>
<dbReference type="PANTHER" id="PTHR35526">
    <property type="entry name" value="ANTI-SIGMA-F FACTOR RSBW-RELATED"/>
    <property type="match status" value="1"/>
</dbReference>
<dbReference type="PANTHER" id="PTHR35526:SF3">
    <property type="entry name" value="ANTI-SIGMA-F FACTOR RSBW"/>
    <property type="match status" value="1"/>
</dbReference>
<sequence length="257" mass="27502">MLSSLRYGGNDGDGDSIVTAATGEPGDLRAEVLQTEPVTVLRMSGRLRRGDGPRASRWIVDALADSPDGLVVDLGDLVADPGAGESLHPVATQAKAWPGRIVAMCRRPDSLRPPQVPIFPTVEAAIEHVRAATPAPRRWQELERSPAASADARRMVTQACAEWRLDGVLPAAQLVVTELVNNAVLHASGRFLVVATLTDHGLHVSVRDSSRQLPRMRRVEDVGPDGGQGLTLVNAFATEWGATPLAEGKVVWADLRE</sequence>
<evidence type="ECO:0000313" key="4">
    <source>
        <dbReference type="Proteomes" id="UP001500655"/>
    </source>
</evidence>
<keyword evidence="4" id="KW-1185">Reference proteome</keyword>
<dbReference type="Gene3D" id="3.30.565.10">
    <property type="entry name" value="Histidine kinase-like ATPase, C-terminal domain"/>
    <property type="match status" value="1"/>
</dbReference>
<reference evidence="4" key="1">
    <citation type="journal article" date="2019" name="Int. J. Syst. Evol. Microbiol.">
        <title>The Global Catalogue of Microorganisms (GCM) 10K type strain sequencing project: providing services to taxonomists for standard genome sequencing and annotation.</title>
        <authorList>
            <consortium name="The Broad Institute Genomics Platform"/>
            <consortium name="The Broad Institute Genome Sequencing Center for Infectious Disease"/>
            <person name="Wu L."/>
            <person name="Ma J."/>
        </authorList>
    </citation>
    <scope>NUCLEOTIDE SEQUENCE [LARGE SCALE GENOMIC DNA]</scope>
    <source>
        <strain evidence="4">JCM 13249</strain>
    </source>
</reference>